<evidence type="ECO:0000256" key="2">
    <source>
        <dbReference type="SAM" id="Phobius"/>
    </source>
</evidence>
<accession>A0AAV4IBJ2</accession>
<keyword evidence="2" id="KW-1133">Transmembrane helix</keyword>
<protein>
    <submittedName>
        <fullName evidence="3">Follicle cell protein 3C</fullName>
    </submittedName>
</protein>
<keyword evidence="2" id="KW-0812">Transmembrane</keyword>
<sequence>MKEMMPIFNTNGPIPGLSQKIEFLSDRMVCCPCFVFPLISFLLWVFHKFIRPWLSKIWGKPAEMVKNVEENLVCPMPKKKEMSSQENGDTCCTKSDPSPNSSSAKVECQSNIGERLKAE</sequence>
<comment type="caution">
    <text evidence="3">The sequence shown here is derived from an EMBL/GenBank/DDBJ whole genome shotgun (WGS) entry which is preliminary data.</text>
</comment>
<keyword evidence="2" id="KW-0472">Membrane</keyword>
<dbReference type="AlphaFoldDB" id="A0AAV4IBJ2"/>
<dbReference type="Proteomes" id="UP000762676">
    <property type="component" value="Unassembled WGS sequence"/>
</dbReference>
<organism evidence="3 4">
    <name type="scientific">Elysia marginata</name>
    <dbReference type="NCBI Taxonomy" id="1093978"/>
    <lineage>
        <taxon>Eukaryota</taxon>
        <taxon>Metazoa</taxon>
        <taxon>Spiralia</taxon>
        <taxon>Lophotrochozoa</taxon>
        <taxon>Mollusca</taxon>
        <taxon>Gastropoda</taxon>
        <taxon>Heterobranchia</taxon>
        <taxon>Euthyneura</taxon>
        <taxon>Panpulmonata</taxon>
        <taxon>Sacoglossa</taxon>
        <taxon>Placobranchoidea</taxon>
        <taxon>Plakobranchidae</taxon>
        <taxon>Elysia</taxon>
    </lineage>
</organism>
<feature type="compositionally biased region" description="Polar residues" evidence="1">
    <location>
        <begin position="84"/>
        <end position="112"/>
    </location>
</feature>
<dbReference type="EMBL" id="BMAT01009499">
    <property type="protein sequence ID" value="GFS07425.1"/>
    <property type="molecule type" value="Genomic_DNA"/>
</dbReference>
<keyword evidence="4" id="KW-1185">Reference proteome</keyword>
<evidence type="ECO:0000256" key="1">
    <source>
        <dbReference type="SAM" id="MobiDB-lite"/>
    </source>
</evidence>
<feature type="transmembrane region" description="Helical" evidence="2">
    <location>
        <begin position="24"/>
        <end position="46"/>
    </location>
</feature>
<proteinExistence type="predicted"/>
<gene>
    <name evidence="3" type="ORF">ElyMa_004731000</name>
</gene>
<evidence type="ECO:0000313" key="3">
    <source>
        <dbReference type="EMBL" id="GFS07425.1"/>
    </source>
</evidence>
<name>A0AAV4IBJ2_9GAST</name>
<reference evidence="3 4" key="1">
    <citation type="journal article" date="2021" name="Elife">
        <title>Chloroplast acquisition without the gene transfer in kleptoplastic sea slugs, Plakobranchus ocellatus.</title>
        <authorList>
            <person name="Maeda T."/>
            <person name="Takahashi S."/>
            <person name="Yoshida T."/>
            <person name="Shimamura S."/>
            <person name="Takaki Y."/>
            <person name="Nagai Y."/>
            <person name="Toyoda A."/>
            <person name="Suzuki Y."/>
            <person name="Arimoto A."/>
            <person name="Ishii H."/>
            <person name="Satoh N."/>
            <person name="Nishiyama T."/>
            <person name="Hasebe M."/>
            <person name="Maruyama T."/>
            <person name="Minagawa J."/>
            <person name="Obokata J."/>
            <person name="Shigenobu S."/>
        </authorList>
    </citation>
    <scope>NUCLEOTIDE SEQUENCE [LARGE SCALE GENOMIC DNA]</scope>
</reference>
<feature type="region of interest" description="Disordered" evidence="1">
    <location>
        <begin position="79"/>
        <end position="119"/>
    </location>
</feature>
<evidence type="ECO:0000313" key="4">
    <source>
        <dbReference type="Proteomes" id="UP000762676"/>
    </source>
</evidence>